<accession>A0ABZ0LKS6</accession>
<protein>
    <submittedName>
        <fullName evidence="6">DoxX family protein</fullName>
    </submittedName>
</protein>
<dbReference type="Proteomes" id="UP001301731">
    <property type="component" value="Chromosome"/>
</dbReference>
<proteinExistence type="predicted"/>
<evidence type="ECO:0000256" key="4">
    <source>
        <dbReference type="ARBA" id="ARBA00023136"/>
    </source>
</evidence>
<feature type="transmembrane region" description="Helical" evidence="5">
    <location>
        <begin position="6"/>
        <end position="25"/>
    </location>
</feature>
<feature type="transmembrane region" description="Helical" evidence="5">
    <location>
        <begin position="73"/>
        <end position="90"/>
    </location>
</feature>
<dbReference type="RefSeq" id="WP_318100365.1">
    <property type="nucleotide sequence ID" value="NZ_CP137573.1"/>
</dbReference>
<keyword evidence="3 5" id="KW-1133">Transmembrane helix</keyword>
<sequence length="124" mass="12264">MSAVYAVYAVVTVLTAAALGYGAYLDLVGHASIAAIADRLSVPRSWMAPLGVCLAAGSLGLLAGFAVPLLGTAAGIGLVLYFLGAIGAHLRVGDRRLGGALGFLALSVAALVLGAVVHGVHGVR</sequence>
<feature type="transmembrane region" description="Helical" evidence="5">
    <location>
        <begin position="46"/>
        <end position="67"/>
    </location>
</feature>
<evidence type="ECO:0000256" key="5">
    <source>
        <dbReference type="SAM" id="Phobius"/>
    </source>
</evidence>
<evidence type="ECO:0000313" key="7">
    <source>
        <dbReference type="Proteomes" id="UP001301731"/>
    </source>
</evidence>
<evidence type="ECO:0000313" key="6">
    <source>
        <dbReference type="EMBL" id="WOX20127.1"/>
    </source>
</evidence>
<dbReference type="EMBL" id="CP137573">
    <property type="protein sequence ID" value="WOX20127.1"/>
    <property type="molecule type" value="Genomic_DNA"/>
</dbReference>
<feature type="transmembrane region" description="Helical" evidence="5">
    <location>
        <begin position="97"/>
        <end position="120"/>
    </location>
</feature>
<keyword evidence="2 5" id="KW-0812">Transmembrane</keyword>
<keyword evidence="7" id="KW-1185">Reference proteome</keyword>
<dbReference type="InterPro" id="IPR032808">
    <property type="entry name" value="DoxX"/>
</dbReference>
<organism evidence="6 7">
    <name type="scientific">Streptomyces solicathayae</name>
    <dbReference type="NCBI Taxonomy" id="3081768"/>
    <lineage>
        <taxon>Bacteria</taxon>
        <taxon>Bacillati</taxon>
        <taxon>Actinomycetota</taxon>
        <taxon>Actinomycetes</taxon>
        <taxon>Kitasatosporales</taxon>
        <taxon>Streptomycetaceae</taxon>
        <taxon>Streptomyces</taxon>
    </lineage>
</organism>
<gene>
    <name evidence="6" type="ORF">R2D22_01450</name>
</gene>
<dbReference type="Pfam" id="PF13564">
    <property type="entry name" value="DoxX_2"/>
    <property type="match status" value="1"/>
</dbReference>
<reference evidence="6 7" key="1">
    <citation type="submission" date="2023-10" db="EMBL/GenBank/DDBJ databases">
        <title>The genome sequence of Streptomyces sp. HUAS YS2.</title>
        <authorList>
            <person name="Mo P."/>
        </authorList>
    </citation>
    <scope>NUCLEOTIDE SEQUENCE [LARGE SCALE GENOMIC DNA]</scope>
    <source>
        <strain evidence="6 7">HUAS YS2</strain>
    </source>
</reference>
<comment type="subcellular location">
    <subcellularLocation>
        <location evidence="1">Membrane</location>
        <topology evidence="1">Multi-pass membrane protein</topology>
    </subcellularLocation>
</comment>
<evidence type="ECO:0000256" key="2">
    <source>
        <dbReference type="ARBA" id="ARBA00022692"/>
    </source>
</evidence>
<evidence type="ECO:0000256" key="1">
    <source>
        <dbReference type="ARBA" id="ARBA00004141"/>
    </source>
</evidence>
<name>A0ABZ0LKS6_9ACTN</name>
<keyword evidence="4 5" id="KW-0472">Membrane</keyword>
<evidence type="ECO:0000256" key="3">
    <source>
        <dbReference type="ARBA" id="ARBA00022989"/>
    </source>
</evidence>